<evidence type="ECO:0000256" key="2">
    <source>
        <dbReference type="SAM" id="Phobius"/>
    </source>
</evidence>
<name>A0A427YEC6_9TREE</name>
<gene>
    <name evidence="3" type="ORF">EHS25_001971</name>
</gene>
<feature type="region of interest" description="Disordered" evidence="1">
    <location>
        <begin position="44"/>
        <end position="77"/>
    </location>
</feature>
<accession>A0A427YEC6</accession>
<organism evidence="3 4">
    <name type="scientific">Saitozyma podzolica</name>
    <dbReference type="NCBI Taxonomy" id="1890683"/>
    <lineage>
        <taxon>Eukaryota</taxon>
        <taxon>Fungi</taxon>
        <taxon>Dikarya</taxon>
        <taxon>Basidiomycota</taxon>
        <taxon>Agaricomycotina</taxon>
        <taxon>Tremellomycetes</taxon>
        <taxon>Tremellales</taxon>
        <taxon>Trimorphomycetaceae</taxon>
        <taxon>Saitozyma</taxon>
    </lineage>
</organism>
<keyword evidence="2" id="KW-1133">Transmembrane helix</keyword>
<protein>
    <submittedName>
        <fullName evidence="3">Uncharacterized protein</fullName>
    </submittedName>
</protein>
<keyword evidence="2" id="KW-0472">Membrane</keyword>
<dbReference type="AlphaFoldDB" id="A0A427YEC6"/>
<evidence type="ECO:0000313" key="4">
    <source>
        <dbReference type="Proteomes" id="UP000279259"/>
    </source>
</evidence>
<feature type="transmembrane region" description="Helical" evidence="2">
    <location>
        <begin position="81"/>
        <end position="101"/>
    </location>
</feature>
<dbReference type="EMBL" id="RSCD01000013">
    <property type="protein sequence ID" value="RSH89422.1"/>
    <property type="molecule type" value="Genomic_DNA"/>
</dbReference>
<keyword evidence="4" id="KW-1185">Reference proteome</keyword>
<comment type="caution">
    <text evidence="3">The sequence shown here is derived from an EMBL/GenBank/DDBJ whole genome shotgun (WGS) entry which is preliminary data.</text>
</comment>
<dbReference type="Proteomes" id="UP000279259">
    <property type="component" value="Unassembled WGS sequence"/>
</dbReference>
<evidence type="ECO:0000313" key="3">
    <source>
        <dbReference type="EMBL" id="RSH89422.1"/>
    </source>
</evidence>
<sequence length="107" mass="10425">MHTNLNNTIFLINYIRVFQQSGSQPLDQQVDVVSNLTGAGGAVGISSASGSRSSGATTTSTTGSGAATSSGKASSAGSMRASTLGLSLGVILVLGASGGLMTSMEGP</sequence>
<keyword evidence="2" id="KW-0812">Transmembrane</keyword>
<proteinExistence type="predicted"/>
<evidence type="ECO:0000256" key="1">
    <source>
        <dbReference type="SAM" id="MobiDB-lite"/>
    </source>
</evidence>
<reference evidence="3 4" key="1">
    <citation type="submission" date="2018-11" db="EMBL/GenBank/DDBJ databases">
        <title>Genome sequence of Saitozyma podzolica DSM 27192.</title>
        <authorList>
            <person name="Aliyu H."/>
            <person name="Gorte O."/>
            <person name="Ochsenreither K."/>
        </authorList>
    </citation>
    <scope>NUCLEOTIDE SEQUENCE [LARGE SCALE GENOMIC DNA]</scope>
    <source>
        <strain evidence="3 4">DSM 27192</strain>
    </source>
</reference>